<proteinExistence type="predicted"/>
<dbReference type="InterPro" id="IPR041168">
    <property type="entry name" value="LodA_N"/>
</dbReference>
<name>A0A7L4ZGK8_9FLAO</name>
<dbReference type="EMBL" id="CP019288">
    <property type="protein sequence ID" value="QHI35577.1"/>
    <property type="molecule type" value="Genomic_DNA"/>
</dbReference>
<keyword evidence="4" id="KW-1185">Reference proteome</keyword>
<keyword evidence="3" id="KW-0560">Oxidoreductase</keyword>
<dbReference type="OrthoDB" id="336698at2"/>
<dbReference type="AlphaFoldDB" id="A0A7L4ZGK8"/>
<dbReference type="KEGG" id="kan:IMCC3317_09230"/>
<feature type="domain" description="L-lysine epsilon oxidase C-terminal" evidence="2">
    <location>
        <begin position="409"/>
        <end position="604"/>
    </location>
</feature>
<organism evidence="3 4">
    <name type="scientific">Kordia antarctica</name>
    <dbReference type="NCBI Taxonomy" id="1218801"/>
    <lineage>
        <taxon>Bacteria</taxon>
        <taxon>Pseudomonadati</taxon>
        <taxon>Bacteroidota</taxon>
        <taxon>Flavobacteriia</taxon>
        <taxon>Flavobacteriales</taxon>
        <taxon>Flavobacteriaceae</taxon>
        <taxon>Kordia</taxon>
    </lineage>
</organism>
<dbReference type="InterPro" id="IPR041173">
    <property type="entry name" value="LodA_C"/>
</dbReference>
<evidence type="ECO:0000259" key="1">
    <source>
        <dbReference type="Pfam" id="PF17990"/>
    </source>
</evidence>
<accession>A0A7L4ZGK8</accession>
<reference evidence="3 4" key="1">
    <citation type="journal article" date="2013" name="Int. J. Syst. Evol. Microbiol.">
        <title>Kordia antarctica sp. nov., isolated from Antarctic seawater.</title>
        <authorList>
            <person name="Baek K."/>
            <person name="Choi A."/>
            <person name="Kang I."/>
            <person name="Lee K."/>
            <person name="Cho J.C."/>
        </authorList>
    </citation>
    <scope>NUCLEOTIDE SEQUENCE [LARGE SCALE GENOMIC DNA]</scope>
    <source>
        <strain evidence="3 4">IMCC3317</strain>
    </source>
</reference>
<evidence type="ECO:0000313" key="3">
    <source>
        <dbReference type="EMBL" id="QHI35577.1"/>
    </source>
</evidence>
<dbReference type="GO" id="GO:0033736">
    <property type="term" value="F:L-lysine 6-oxidase activity"/>
    <property type="evidence" value="ECO:0007669"/>
    <property type="project" value="UniProtKB-EC"/>
</dbReference>
<feature type="domain" description="L-Lysine epsilon oxidase N-terminal" evidence="1">
    <location>
        <begin position="11"/>
        <end position="264"/>
    </location>
</feature>
<dbReference type="Pfam" id="PF17990">
    <property type="entry name" value="LodA_N"/>
    <property type="match status" value="1"/>
</dbReference>
<evidence type="ECO:0000259" key="2">
    <source>
        <dbReference type="Pfam" id="PF18417"/>
    </source>
</evidence>
<dbReference type="Proteomes" id="UP000464657">
    <property type="component" value="Chromosome"/>
</dbReference>
<sequence>MANTTPKFRIYPSIGIARLGNGPAEKDQVIFSPEIPWENLYKTDQEYLTKDGRLKKQAQRFYIYECDDNGNPTKQINTSDFDIEWSVEVANKKPFWYDFNNSLDLSVMADNQNLSPNFVKDKLAPGINAERRNPNVLNQGLRVEDGYDYRKDLVNHPGIVSVDEASKRKEIKGEFPSSRMSKSNFSMLAKRMNVDSKQVNLGTVEYDDDGTLIFYGADGISAALNPSDLNTDFADNSNWYDDICDGRVTASIRKKSSGEKYELNDATSAAWVASAPPDYAPQIQPLSTMFDLITGAANEHHASELATVFPMMYRLYRMQWVNLGDFLAPSFKETIDELIAADKFKYMYTKEPKAEADAVREKIFNMFRDPAYNMANEPIIPSKNTTDLVNRGSGTDELKLPYYPGDAIDYPGSPAQWFAIPPMIYDQLKKWRDGDFFTPESFNFKNIDEMGEFYQEQFLVSAKDEARKPLLMTRAVLETLYGGGFHPGVELTWPMRHDEMYSENSETFKYIVDNQKYRIGAYGLREVRLNLATKEEQEDIFYNDFGFSMNAEDVRKSMDGRSKESWLWKATPGDLTKWMGIPWQSDAGSCQAVYVEKQYPIPSWWAANLPVHVLPMDSYKKLLDPTILDDTKRNIYANRMDWLHTASTGFIGYHAEGGYMNGLINMVYQWKDIGVVTGRKLDLDIDGIPNIVYVAYDAKDN</sequence>
<dbReference type="Pfam" id="PF18417">
    <property type="entry name" value="LodA_C"/>
    <property type="match status" value="1"/>
</dbReference>
<protein>
    <submittedName>
        <fullName evidence="3">L-lysine 6-oxidase</fullName>
        <ecNumber evidence="3">1.4.3.20</ecNumber>
    </submittedName>
</protein>
<dbReference type="EC" id="1.4.3.20" evidence="3"/>
<gene>
    <name evidence="3" type="primary">lodA_2</name>
    <name evidence="3" type="ORF">IMCC3317_09230</name>
</gene>
<evidence type="ECO:0000313" key="4">
    <source>
        <dbReference type="Proteomes" id="UP000464657"/>
    </source>
</evidence>
<dbReference type="RefSeq" id="WP_160128311.1">
    <property type="nucleotide sequence ID" value="NZ_CP019288.1"/>
</dbReference>